<reference evidence="6 7" key="1">
    <citation type="submission" date="2024-04" db="EMBL/GenBank/DDBJ databases">
        <title>Genome assembly C_amara_ONT_v2.</title>
        <authorList>
            <person name="Yant L."/>
            <person name="Moore C."/>
            <person name="Slenker M."/>
        </authorList>
    </citation>
    <scope>NUCLEOTIDE SEQUENCE [LARGE SCALE GENOMIC DNA]</scope>
    <source>
        <tissue evidence="6">Leaf</tissue>
    </source>
</reference>
<dbReference type="EMBL" id="JBANAX010000497">
    <property type="protein sequence ID" value="KAL1206487.1"/>
    <property type="molecule type" value="Genomic_DNA"/>
</dbReference>
<organism evidence="6 7">
    <name type="scientific">Cardamine amara subsp. amara</name>
    <dbReference type="NCBI Taxonomy" id="228776"/>
    <lineage>
        <taxon>Eukaryota</taxon>
        <taxon>Viridiplantae</taxon>
        <taxon>Streptophyta</taxon>
        <taxon>Embryophyta</taxon>
        <taxon>Tracheophyta</taxon>
        <taxon>Spermatophyta</taxon>
        <taxon>Magnoliopsida</taxon>
        <taxon>eudicotyledons</taxon>
        <taxon>Gunneridae</taxon>
        <taxon>Pentapetalae</taxon>
        <taxon>rosids</taxon>
        <taxon>malvids</taxon>
        <taxon>Brassicales</taxon>
        <taxon>Brassicaceae</taxon>
        <taxon>Cardamineae</taxon>
        <taxon>Cardamine</taxon>
    </lineage>
</organism>
<dbReference type="SUPFAM" id="SSF101936">
    <property type="entry name" value="DNA-binding pseudobarrel domain"/>
    <property type="match status" value="1"/>
</dbReference>
<dbReference type="GO" id="GO:0005634">
    <property type="term" value="C:nucleus"/>
    <property type="evidence" value="ECO:0007669"/>
    <property type="project" value="UniProtKB-SubCell"/>
</dbReference>
<evidence type="ECO:0000256" key="1">
    <source>
        <dbReference type="ARBA" id="ARBA00004123"/>
    </source>
</evidence>
<name>A0ABD1AI77_CARAN</name>
<dbReference type="Proteomes" id="UP001558713">
    <property type="component" value="Unassembled WGS sequence"/>
</dbReference>
<evidence type="ECO:0000313" key="7">
    <source>
        <dbReference type="Proteomes" id="UP001558713"/>
    </source>
</evidence>
<sequence length="142" mass="16100">MNYRLSINKKTSLSHSCLSACTRTLISKTSKSLSQLVNNILGGQSRKVHLSIVKQIHLLFSCGVKAYFARVHMPKENTMVTIHHHGTTKRLWDVFYRCEKVDPVFSVGWAHLATECSFDLGDTLKFMLTEPNELVLEIVPKP</sequence>
<evidence type="ECO:0000256" key="5">
    <source>
        <dbReference type="ARBA" id="ARBA00023242"/>
    </source>
</evidence>
<accession>A0ABD1AI77</accession>
<keyword evidence="4" id="KW-0804">Transcription</keyword>
<dbReference type="AlphaFoldDB" id="A0ABD1AI77"/>
<dbReference type="Gene3D" id="2.40.330.10">
    <property type="entry name" value="DNA-binding pseudobarrel domain"/>
    <property type="match status" value="1"/>
</dbReference>
<evidence type="ECO:0000313" key="6">
    <source>
        <dbReference type="EMBL" id="KAL1206487.1"/>
    </source>
</evidence>
<keyword evidence="7" id="KW-1185">Reference proteome</keyword>
<dbReference type="GO" id="GO:0003677">
    <property type="term" value="F:DNA binding"/>
    <property type="evidence" value="ECO:0007669"/>
    <property type="project" value="UniProtKB-KW"/>
</dbReference>
<protein>
    <submittedName>
        <fullName evidence="6">B3 domain-containing protein</fullName>
    </submittedName>
</protein>
<keyword evidence="3" id="KW-0238">DNA-binding</keyword>
<evidence type="ECO:0000256" key="4">
    <source>
        <dbReference type="ARBA" id="ARBA00023163"/>
    </source>
</evidence>
<keyword evidence="5" id="KW-0539">Nucleus</keyword>
<evidence type="ECO:0000256" key="2">
    <source>
        <dbReference type="ARBA" id="ARBA00023015"/>
    </source>
</evidence>
<proteinExistence type="predicted"/>
<dbReference type="InterPro" id="IPR015300">
    <property type="entry name" value="DNA-bd_pseudobarrel_sf"/>
</dbReference>
<keyword evidence="2" id="KW-0805">Transcription regulation</keyword>
<evidence type="ECO:0000256" key="3">
    <source>
        <dbReference type="ARBA" id="ARBA00023125"/>
    </source>
</evidence>
<gene>
    <name evidence="6" type="ORF">V5N11_027061</name>
</gene>
<comment type="subcellular location">
    <subcellularLocation>
        <location evidence="1">Nucleus</location>
    </subcellularLocation>
</comment>
<comment type="caution">
    <text evidence="6">The sequence shown here is derived from an EMBL/GenBank/DDBJ whole genome shotgun (WGS) entry which is preliminary data.</text>
</comment>